<feature type="domain" description="Tc1-like transposase DDE" evidence="2">
    <location>
        <begin position="9"/>
        <end position="110"/>
    </location>
</feature>
<evidence type="ECO:0000259" key="2">
    <source>
        <dbReference type="Pfam" id="PF13358"/>
    </source>
</evidence>
<evidence type="ECO:0000313" key="4">
    <source>
        <dbReference type="Proteomes" id="UP000235392"/>
    </source>
</evidence>
<feature type="region of interest" description="Disordered" evidence="1">
    <location>
        <begin position="506"/>
        <end position="541"/>
    </location>
</feature>
<sequence length="670" mass="73440">QPAVLSLVPKKKQITLIAALSVEGFDYFEILNANGNEAKGVGADEFCLFLGSLGARLPRDSVIIMDNAPIHQGERFDKTKNSLDASKSIKLEFLPPYSPFLNPIEYYGSKSDLQVQTKASGKHCHSKTAISPEFVLSEWEREVNKETNLIDPSIRSSEAPAPRPAVIRPRIPSPSLIDLAKTYAQSVRAAAPPKPLPITQKQEKFCLPKFLPSKPEAAGSSSQSTGSQSNSAVPIAEGTSHSPSTVKAGANPSGNNSKPQAKLLKKVSIPKGPTNLSSQHKVAAEKKSIHELLELQPTKTKTQQKSNSASGVFEPKRLVSESKTSVPCFKSNYFVPQGATAVTPLNHSGSSVKPKDSKLLEGYKTSGESDLDIHNHLTGTGRPTNPLSHPTTSWEHLEEDQFASYPPRVKALLQTVESQQALFLQNADDPSCQLLGAKLAAKIQMFLDPKVAEEDFLRLFHGWNPLRLCCKQIRHPRMSLWFKRTSHPEDIPPGVLDRIRNMTFPSSPAPTIATDQPMVEEEIPPPPEEVQPPPLPTNETPQLRDKSIEVDLLDQPLPQLAPQPTVTQPQTAAPPPIMAPPPPGVTQFPGAMPPPLILLPTRPTQSNVQAPRTNTAANCRKNNRQARQTYTSRGYQASIHEEMIRIGRTMQGQFQTLDAMRRQNRESGTR</sequence>
<name>A0A2N5TLN6_9BASI</name>
<accession>A0A2N5TLN6</accession>
<feature type="compositionally biased region" description="Low complexity" evidence="1">
    <location>
        <begin position="219"/>
        <end position="231"/>
    </location>
</feature>
<comment type="caution">
    <text evidence="3">The sequence shown here is derived from an EMBL/GenBank/DDBJ whole genome shotgun (WGS) entry which is preliminary data.</text>
</comment>
<organism evidence="3 4">
    <name type="scientific">Puccinia coronata f. sp. avenae</name>
    <dbReference type="NCBI Taxonomy" id="200324"/>
    <lineage>
        <taxon>Eukaryota</taxon>
        <taxon>Fungi</taxon>
        <taxon>Dikarya</taxon>
        <taxon>Basidiomycota</taxon>
        <taxon>Pucciniomycotina</taxon>
        <taxon>Pucciniomycetes</taxon>
        <taxon>Pucciniales</taxon>
        <taxon>Pucciniaceae</taxon>
        <taxon>Puccinia</taxon>
    </lineage>
</organism>
<dbReference type="InterPro" id="IPR036397">
    <property type="entry name" value="RNaseH_sf"/>
</dbReference>
<feature type="compositionally biased region" description="Pro residues" evidence="1">
    <location>
        <begin position="524"/>
        <end position="536"/>
    </location>
</feature>
<dbReference type="Gene3D" id="3.30.420.10">
    <property type="entry name" value="Ribonuclease H-like superfamily/Ribonuclease H"/>
    <property type="match status" value="1"/>
</dbReference>
<evidence type="ECO:0000313" key="3">
    <source>
        <dbReference type="EMBL" id="PLW26405.1"/>
    </source>
</evidence>
<feature type="non-terminal residue" evidence="3">
    <location>
        <position position="1"/>
    </location>
</feature>
<dbReference type="Proteomes" id="UP000235392">
    <property type="component" value="Unassembled WGS sequence"/>
</dbReference>
<dbReference type="AlphaFoldDB" id="A0A2N5TLN6"/>
<dbReference type="GO" id="GO:0003676">
    <property type="term" value="F:nucleic acid binding"/>
    <property type="evidence" value="ECO:0007669"/>
    <property type="project" value="InterPro"/>
</dbReference>
<dbReference type="InterPro" id="IPR038717">
    <property type="entry name" value="Tc1-like_DDE_dom"/>
</dbReference>
<feature type="region of interest" description="Disordered" evidence="1">
    <location>
        <begin position="211"/>
        <end position="260"/>
    </location>
</feature>
<protein>
    <recommendedName>
        <fullName evidence="2">Tc1-like transposase DDE domain-containing protein</fullName>
    </recommendedName>
</protein>
<gene>
    <name evidence="3" type="ORF">PCASD_24715</name>
</gene>
<evidence type="ECO:0000256" key="1">
    <source>
        <dbReference type="SAM" id="MobiDB-lite"/>
    </source>
</evidence>
<reference evidence="3 4" key="1">
    <citation type="submission" date="2017-11" db="EMBL/GenBank/DDBJ databases">
        <title>De novo assembly and phasing of dikaryotic genomes from two isolates of Puccinia coronata f. sp. avenae, the causal agent of oat crown rust.</title>
        <authorList>
            <person name="Miller M.E."/>
            <person name="Zhang Y."/>
            <person name="Omidvar V."/>
            <person name="Sperschneider J."/>
            <person name="Schwessinger B."/>
            <person name="Raley C."/>
            <person name="Palmer J.M."/>
            <person name="Garnica D."/>
            <person name="Upadhyaya N."/>
            <person name="Rathjen J."/>
            <person name="Taylor J.M."/>
            <person name="Park R.F."/>
            <person name="Dodds P.N."/>
            <person name="Hirsch C.D."/>
            <person name="Kianian S.F."/>
            <person name="Figueroa M."/>
        </authorList>
    </citation>
    <scope>NUCLEOTIDE SEQUENCE [LARGE SCALE GENOMIC DNA]</scope>
    <source>
        <strain evidence="3">12SD80</strain>
    </source>
</reference>
<proteinExistence type="predicted"/>
<dbReference type="Pfam" id="PF13358">
    <property type="entry name" value="DDE_3"/>
    <property type="match status" value="1"/>
</dbReference>
<dbReference type="EMBL" id="PGCI01000466">
    <property type="protein sequence ID" value="PLW26405.1"/>
    <property type="molecule type" value="Genomic_DNA"/>
</dbReference>